<dbReference type="InterPro" id="IPR000717">
    <property type="entry name" value="PCI_dom"/>
</dbReference>
<dbReference type="InterPro" id="IPR054179">
    <property type="entry name" value="PSD13_N"/>
</dbReference>
<accession>H3HCI8</accession>
<dbReference type="VEuPathDB" id="FungiDB:KRP23_7997"/>
<feature type="compositionally biased region" description="Polar residues" evidence="3">
    <location>
        <begin position="277"/>
        <end position="292"/>
    </location>
</feature>
<dbReference type="SMART" id="SM00088">
    <property type="entry name" value="PINT"/>
    <property type="match status" value="1"/>
</dbReference>
<dbReference type="Gene3D" id="1.10.10.60">
    <property type="entry name" value="Homeodomain-like"/>
    <property type="match status" value="1"/>
</dbReference>
<dbReference type="PANTHER" id="PTHR10539">
    <property type="entry name" value="26S PROTEASOME NON-ATPASE REGULATORY SUBUNIT 13"/>
    <property type="match status" value="1"/>
</dbReference>
<feature type="region of interest" description="Disordered" evidence="3">
    <location>
        <begin position="275"/>
        <end position="298"/>
    </location>
</feature>
<dbReference type="GO" id="GO:0006511">
    <property type="term" value="P:ubiquitin-dependent protein catabolic process"/>
    <property type="evidence" value="ECO:0000318"/>
    <property type="project" value="GO_Central"/>
</dbReference>
<evidence type="ECO:0000256" key="2">
    <source>
        <dbReference type="ARBA" id="ARBA00022942"/>
    </source>
</evidence>
<reference evidence="6" key="1">
    <citation type="journal article" date="2006" name="Science">
        <title>Phytophthora genome sequences uncover evolutionary origins and mechanisms of pathogenesis.</title>
        <authorList>
            <person name="Tyler B.M."/>
            <person name="Tripathy S."/>
            <person name="Zhang X."/>
            <person name="Dehal P."/>
            <person name="Jiang R.H."/>
            <person name="Aerts A."/>
            <person name="Arredondo F.D."/>
            <person name="Baxter L."/>
            <person name="Bensasson D."/>
            <person name="Beynon J.L."/>
            <person name="Chapman J."/>
            <person name="Damasceno C.M."/>
            <person name="Dorrance A.E."/>
            <person name="Dou D."/>
            <person name="Dickerman A.W."/>
            <person name="Dubchak I.L."/>
            <person name="Garbelotto M."/>
            <person name="Gijzen M."/>
            <person name="Gordon S.G."/>
            <person name="Govers F."/>
            <person name="Grunwald N.J."/>
            <person name="Huang W."/>
            <person name="Ivors K.L."/>
            <person name="Jones R.W."/>
            <person name="Kamoun S."/>
            <person name="Krampis K."/>
            <person name="Lamour K.H."/>
            <person name="Lee M.K."/>
            <person name="McDonald W.H."/>
            <person name="Medina M."/>
            <person name="Meijer H.J."/>
            <person name="Nordberg E.K."/>
            <person name="Maclean D.J."/>
            <person name="Ospina-Giraldo M.D."/>
            <person name="Morris P.F."/>
            <person name="Phuntumart V."/>
            <person name="Putnam N.H."/>
            <person name="Rash S."/>
            <person name="Rose J.K."/>
            <person name="Sakihama Y."/>
            <person name="Salamov A.A."/>
            <person name="Savidor A."/>
            <person name="Scheuring C.F."/>
            <person name="Smith B.M."/>
            <person name="Sobral B.W."/>
            <person name="Terry A."/>
            <person name="Torto-Alalibo T.A."/>
            <person name="Win J."/>
            <person name="Xu Z."/>
            <person name="Zhang H."/>
            <person name="Grigoriev I.V."/>
            <person name="Rokhsar D.S."/>
            <person name="Boore J.L."/>
        </authorList>
    </citation>
    <scope>NUCLEOTIDE SEQUENCE [LARGE SCALE GENOMIC DNA]</scope>
    <source>
        <strain evidence="6">Pr102</strain>
    </source>
</reference>
<keyword evidence="6" id="KW-1185">Reference proteome</keyword>
<dbReference type="AlphaFoldDB" id="H3HCI8"/>
<evidence type="ECO:0000313" key="5">
    <source>
        <dbReference type="EnsemblProtists" id="Phyra95221"/>
    </source>
</evidence>
<dbReference type="GO" id="GO:0005634">
    <property type="term" value="C:nucleus"/>
    <property type="evidence" value="ECO:0000318"/>
    <property type="project" value="GO_Central"/>
</dbReference>
<feature type="region of interest" description="Disordered" evidence="3">
    <location>
        <begin position="114"/>
        <end position="172"/>
    </location>
</feature>
<dbReference type="GO" id="GO:0005829">
    <property type="term" value="C:cytosol"/>
    <property type="evidence" value="ECO:0000318"/>
    <property type="project" value="GO_Central"/>
</dbReference>
<dbReference type="SUPFAM" id="SSF46785">
    <property type="entry name" value="Winged helix' DNA-binding domain"/>
    <property type="match status" value="1"/>
</dbReference>
<dbReference type="InterPro" id="IPR035298">
    <property type="entry name" value="PSMD13"/>
</dbReference>
<dbReference type="PANTHER" id="PTHR10539:SF0">
    <property type="entry name" value="26S PROTEASOME NON-ATPASE REGULATORY SUBUNIT 13"/>
    <property type="match status" value="1"/>
</dbReference>
<dbReference type="GO" id="GO:0008541">
    <property type="term" value="C:proteasome regulatory particle, lid subcomplex"/>
    <property type="evidence" value="ECO:0000318"/>
    <property type="project" value="GO_Central"/>
</dbReference>
<keyword evidence="2" id="KW-0647">Proteasome</keyword>
<dbReference type="STRING" id="164328.H3HCI8"/>
<proteinExistence type="inferred from homology"/>
<feature type="compositionally biased region" description="Polar residues" evidence="3">
    <location>
        <begin position="136"/>
        <end position="150"/>
    </location>
</feature>
<dbReference type="eggNOG" id="KOG2908">
    <property type="taxonomic scope" value="Eukaryota"/>
</dbReference>
<evidence type="ECO:0000259" key="4">
    <source>
        <dbReference type="PROSITE" id="PS50250"/>
    </source>
</evidence>
<dbReference type="PROSITE" id="PS50250">
    <property type="entry name" value="PCI"/>
    <property type="match status" value="1"/>
</dbReference>
<name>H3HCI8_PHYRM</name>
<dbReference type="VEuPathDB" id="FungiDB:KRP23_7996"/>
<organism evidence="5 6">
    <name type="scientific">Phytophthora ramorum</name>
    <name type="common">Sudden oak death agent</name>
    <dbReference type="NCBI Taxonomy" id="164328"/>
    <lineage>
        <taxon>Eukaryota</taxon>
        <taxon>Sar</taxon>
        <taxon>Stramenopiles</taxon>
        <taxon>Oomycota</taxon>
        <taxon>Peronosporomycetes</taxon>
        <taxon>Peronosporales</taxon>
        <taxon>Peronosporaceae</taxon>
        <taxon>Phytophthora</taxon>
    </lineage>
</organism>
<dbReference type="InterPro" id="IPR036390">
    <property type="entry name" value="WH_DNA-bd_sf"/>
</dbReference>
<dbReference type="GO" id="GO:0005198">
    <property type="term" value="F:structural molecule activity"/>
    <property type="evidence" value="ECO:0000318"/>
    <property type="project" value="GO_Central"/>
</dbReference>
<dbReference type="EnsemblProtists" id="Phyra95221">
    <property type="protein sequence ID" value="Phyra95221"/>
    <property type="gene ID" value="Phyra95221"/>
</dbReference>
<dbReference type="VEuPathDB" id="FungiDB:KRP22_23"/>
<protein>
    <recommendedName>
        <fullName evidence="4">PCI domain-containing protein</fullName>
    </recommendedName>
</protein>
<dbReference type="VEuPathDB" id="FungiDB:KRP22_25"/>
<evidence type="ECO:0000313" key="6">
    <source>
        <dbReference type="Proteomes" id="UP000005238"/>
    </source>
</evidence>
<dbReference type="EMBL" id="DS566032">
    <property type="status" value="NOT_ANNOTATED_CDS"/>
    <property type="molecule type" value="Genomic_DNA"/>
</dbReference>
<evidence type="ECO:0000256" key="3">
    <source>
        <dbReference type="SAM" id="MobiDB-lite"/>
    </source>
</evidence>
<feature type="domain" description="PCI" evidence="4">
    <location>
        <begin position="587"/>
        <end position="759"/>
    </location>
</feature>
<dbReference type="Pfam" id="PF22037">
    <property type="entry name" value="PSD13_N"/>
    <property type="match status" value="1"/>
</dbReference>
<dbReference type="Proteomes" id="UP000005238">
    <property type="component" value="Unassembled WGS sequence"/>
</dbReference>
<sequence length="797" mass="89143">MSRSRSCAASVRRYLSEAGEKEALRVLREQLHRQRRVTSDDVRLAVRAVASQGGTVPVPSDFPPTRWVLEFKRIHGFVQFNSFAFGAAASGGVKEVFGLPTRLEVPPLRSAAPLSVVTGRTTSSERESNSQTSSNGKRSSNARGSVAQVTSSSLSSGNSSDDEKEPSEDRRSSALEIVAAAATGLRLDSEAQRQMQLQHGFSQRHRQFLQQQQRRAMLVEERRQNVATWPTSETVGHGEMRSIASYDSLESENGIGPGSDDRRVSSLPSYILHRVGNNGSVTDDMQSNASSNNDKRGYKLSHTVPAETWEKAIAAVEQQGMSLRAAAKMFGVHFAALHRRVKKRARGGLAKGNNGYFHPSDEAGIMRVVVARAELGVLMTFDELMRLVEAAALRKLPDISDPIPNSTEEQPAATAMDFIAQEQAAYPDIAQRYQKLKDLHVRKLYHELTGELEAFVRDPMCHKYPLNLPKLYQEFIRIFQDKLNQIRLVVICTEISTQFADPAKAQEFMEQLLSQLSTKTAHEAVLLCKMQIAQLKFRRGAEFLVEVKATVDDDKQVVESLVGAEPVVHASYYRVACDYYGAVGPADKFYKNALMFLAYTQYDEMRPDERFDLAVNISIAALTGDGVFNFGEVLATPILRALEGTDKQWLSDLLHAFNKGDIDRFNEIVGQNSKEFNAQPALVSKQEYVKEKVALLALMVLVFKRPSHERNIPFHEIAEATRLPLEQVEWLVMRALSCKLIKGTIDQVDAIVRVTWVQPRVLDNSQLQELVSRLDGWEKKVNSTLLYVEEQTPELFQ</sequence>
<dbReference type="InParanoid" id="H3HCI8"/>
<dbReference type="HOGENOM" id="CLU_352854_0_0_1"/>
<comment type="similarity">
    <text evidence="1">Belongs to the proteasome subunit S11 family.</text>
</comment>
<evidence type="ECO:0000256" key="1">
    <source>
        <dbReference type="ARBA" id="ARBA00006207"/>
    </source>
</evidence>
<reference evidence="5" key="2">
    <citation type="submission" date="2015-06" db="UniProtKB">
        <authorList>
            <consortium name="EnsemblProtists"/>
        </authorList>
    </citation>
    <scope>IDENTIFICATION</scope>
    <source>
        <strain evidence="5">Pr102</strain>
    </source>
</reference>
<dbReference type="Pfam" id="PF01399">
    <property type="entry name" value="PCI"/>
    <property type="match status" value="1"/>
</dbReference>